<evidence type="ECO:0000259" key="1">
    <source>
        <dbReference type="PROSITE" id="PS51192"/>
    </source>
</evidence>
<dbReference type="InterPro" id="IPR027417">
    <property type="entry name" value="P-loop_NTPase"/>
</dbReference>
<comment type="caution">
    <text evidence="2">The sequence shown here is derived from an EMBL/GenBank/DDBJ whole genome shotgun (WGS) entry which is preliminary data.</text>
</comment>
<organism evidence="2 3">
    <name type="scientific">Thermasporomyces composti</name>
    <dbReference type="NCBI Taxonomy" id="696763"/>
    <lineage>
        <taxon>Bacteria</taxon>
        <taxon>Bacillati</taxon>
        <taxon>Actinomycetota</taxon>
        <taxon>Actinomycetes</taxon>
        <taxon>Propionibacteriales</taxon>
        <taxon>Nocardioidaceae</taxon>
        <taxon>Thermasporomyces</taxon>
    </lineage>
</organism>
<dbReference type="GO" id="GO:0003676">
    <property type="term" value="F:nucleic acid binding"/>
    <property type="evidence" value="ECO:0007669"/>
    <property type="project" value="InterPro"/>
</dbReference>
<dbReference type="OrthoDB" id="366844at2"/>
<dbReference type="Pfam" id="PF00270">
    <property type="entry name" value="DEAD"/>
    <property type="match status" value="1"/>
</dbReference>
<dbReference type="AlphaFoldDB" id="A0A3D9V6T0"/>
<dbReference type="RefSeq" id="WP_147304651.1">
    <property type="nucleotide sequence ID" value="NZ_QTUC01000001.1"/>
</dbReference>
<dbReference type="SMART" id="SM00487">
    <property type="entry name" value="DEXDc"/>
    <property type="match status" value="1"/>
</dbReference>
<evidence type="ECO:0000313" key="2">
    <source>
        <dbReference type="EMBL" id="REF36403.1"/>
    </source>
</evidence>
<dbReference type="GO" id="GO:0006139">
    <property type="term" value="P:nucleobase-containing compound metabolic process"/>
    <property type="evidence" value="ECO:0007669"/>
    <property type="project" value="InterPro"/>
</dbReference>
<dbReference type="GO" id="GO:0016818">
    <property type="term" value="F:hydrolase activity, acting on acid anhydrides, in phosphorus-containing anhydrides"/>
    <property type="evidence" value="ECO:0007669"/>
    <property type="project" value="InterPro"/>
</dbReference>
<accession>A0A3D9V6T0</accession>
<dbReference type="PROSITE" id="PS51192">
    <property type="entry name" value="HELICASE_ATP_BIND_1"/>
    <property type="match status" value="1"/>
</dbReference>
<reference evidence="2 3" key="1">
    <citation type="submission" date="2018-08" db="EMBL/GenBank/DDBJ databases">
        <title>Sequencing the genomes of 1000 actinobacteria strains.</title>
        <authorList>
            <person name="Klenk H.-P."/>
        </authorList>
    </citation>
    <scope>NUCLEOTIDE SEQUENCE [LARGE SCALE GENOMIC DNA]</scope>
    <source>
        <strain evidence="2 3">DSM 22891</strain>
    </source>
</reference>
<evidence type="ECO:0000313" key="3">
    <source>
        <dbReference type="Proteomes" id="UP000256485"/>
    </source>
</evidence>
<dbReference type="EMBL" id="QTUC01000001">
    <property type="protein sequence ID" value="REF36403.1"/>
    <property type="molecule type" value="Genomic_DNA"/>
</dbReference>
<proteinExistence type="predicted"/>
<dbReference type="SMART" id="SM00491">
    <property type="entry name" value="HELICc2"/>
    <property type="match status" value="1"/>
</dbReference>
<name>A0A3D9V6T0_THECX</name>
<keyword evidence="3" id="KW-1185">Reference proteome</keyword>
<dbReference type="Gene3D" id="3.40.50.300">
    <property type="entry name" value="P-loop containing nucleotide triphosphate hydrolases"/>
    <property type="match status" value="2"/>
</dbReference>
<dbReference type="InterPro" id="IPR006555">
    <property type="entry name" value="ATP-dep_Helicase_C"/>
</dbReference>
<sequence length="860" mass="94494">MMVFVGKSKKSQQRFDSPEEMYLSGTLPRTTEAVDGLWVHQGDVIRAYAEKYQEIPDLALELPTGSGKTIPSLLIGEWVRRKNEGPVIYAALTKQLARQVFVTARREGVPSHLLIGPASNWEVREQSAVEGAEAIGIVTYSAIFNSNPKLPEPRLIIFDDAHAGEQFVGEEYGVTIRRHDARDFYFLVLDALKPFLPDLLLQRLSGKDDLGAHHQVRLILPAVDKDALAKLDATLAQLPEPYKFRFGMIREGLHSCCVYLSYGGIQIRPMIPPTFENRVFSRAKQRIYVSATLGSGGELERAFGRAEIVRMPRPTKTLPRSGRRLFVFPDLAAGGDGVTLTKRIVSLTDKALLLCQETVGKAEAAARRLADEQVPVMGRDDIREGLETFIDAPKGVLGLANRYDGLDLPDEACRIVVLEGRPDTVGLQERFLSERAGASVALAERVRTRIVQGAGRCTRGPNDYAVVVVLGSDITRYFSLPENRKALDPELQAEVEFGWENSRGVDPDKIIDKVKIFLDHGIEWREQGEPTVAEFRQDAVKVEPNGSDALGKSASLEVEAWQLAFSGDWRGASGKMQDAAREVGAGGEATRGYRGLLLYIAAVWLHLGAQNEAQRARARALVREAAAAAANRGTWLKEMRELPGAEAMSPAPEDLIAIKAMTARLGGKMRPNRIADELNRMCEELNQKDASVYERALTTLGLYLGADASKPPGPGRCDSAWEWGTAMWITFEAKSEQDPGKLLPLSSIRQANSQLGLLAADRGLDYPPPGSCAVIISDRLAVDPKDASVANENVYMTSTEVVRQIAADVSAVWDNLLSSVNGIASEDARRRHVLAVMTENGCLPSQVINRLTLNRIRPYD</sequence>
<dbReference type="InterPro" id="IPR014001">
    <property type="entry name" value="Helicase_ATP-bd"/>
</dbReference>
<protein>
    <recommendedName>
        <fullName evidence="1">Helicase ATP-binding domain-containing protein</fullName>
    </recommendedName>
</protein>
<dbReference type="SUPFAM" id="SSF52540">
    <property type="entry name" value="P-loop containing nucleoside triphosphate hydrolases"/>
    <property type="match status" value="1"/>
</dbReference>
<dbReference type="InterPro" id="IPR011545">
    <property type="entry name" value="DEAD/DEAH_box_helicase_dom"/>
</dbReference>
<dbReference type="Proteomes" id="UP000256485">
    <property type="component" value="Unassembled WGS sequence"/>
</dbReference>
<feature type="domain" description="Helicase ATP-binding" evidence="1">
    <location>
        <begin position="49"/>
        <end position="311"/>
    </location>
</feature>
<gene>
    <name evidence="2" type="ORF">DFJ64_1810</name>
</gene>
<dbReference type="GO" id="GO:0004386">
    <property type="term" value="F:helicase activity"/>
    <property type="evidence" value="ECO:0007669"/>
    <property type="project" value="InterPro"/>
</dbReference>
<dbReference type="GO" id="GO:0005524">
    <property type="term" value="F:ATP binding"/>
    <property type="evidence" value="ECO:0007669"/>
    <property type="project" value="InterPro"/>
</dbReference>